<reference evidence="2 3" key="1">
    <citation type="submission" date="2020-03" db="EMBL/GenBank/DDBJ databases">
        <title>Identification of Halomonas strains.</title>
        <authorList>
            <person name="Xiao Z."/>
            <person name="Dong F."/>
            <person name="Wang Z."/>
            <person name="Zhao J.-Y."/>
        </authorList>
    </citation>
    <scope>NUCLEOTIDE SEQUENCE [LARGE SCALE GENOMIC DNA]</scope>
    <source>
        <strain evidence="2 3">DX6</strain>
    </source>
</reference>
<dbReference type="EMBL" id="JAAQTO010000050">
    <property type="protein sequence ID" value="NIC07229.1"/>
    <property type="molecule type" value="Genomic_DNA"/>
</dbReference>
<keyword evidence="3" id="KW-1185">Reference proteome</keyword>
<comment type="caution">
    <text evidence="2">The sequence shown here is derived from an EMBL/GenBank/DDBJ whole genome shotgun (WGS) entry which is preliminary data.</text>
</comment>
<dbReference type="RefSeq" id="WP_167117970.1">
    <property type="nucleotide sequence ID" value="NZ_JAAQTO010000050.1"/>
</dbReference>
<protein>
    <submittedName>
        <fullName evidence="2">LysR family transcriptional regulator</fullName>
    </submittedName>
</protein>
<dbReference type="Proteomes" id="UP001318321">
    <property type="component" value="Unassembled WGS sequence"/>
</dbReference>
<dbReference type="InterPro" id="IPR036388">
    <property type="entry name" value="WH-like_DNA-bd_sf"/>
</dbReference>
<evidence type="ECO:0000313" key="2">
    <source>
        <dbReference type="EMBL" id="NIC07229.1"/>
    </source>
</evidence>
<dbReference type="PANTHER" id="PTHR30432:SF1">
    <property type="entry name" value="DNA-BINDING TRANSCRIPTIONAL DUAL REGULATOR MODE"/>
    <property type="match status" value="1"/>
</dbReference>
<dbReference type="SUPFAM" id="SSF46785">
    <property type="entry name" value="Winged helix' DNA-binding domain"/>
    <property type="match status" value="1"/>
</dbReference>
<feature type="domain" description="HTH lysR-type" evidence="1">
    <location>
        <begin position="27"/>
        <end position="87"/>
    </location>
</feature>
<name>A0ABX0PWA1_9GAMM</name>
<dbReference type="Gene3D" id="1.10.10.10">
    <property type="entry name" value="Winged helix-like DNA-binding domain superfamily/Winged helix DNA-binding domain"/>
    <property type="match status" value="1"/>
</dbReference>
<sequence>MAAPYQSTPRLRIQLGHAIAIGPGKAQLLEAIAETGSISAAARQLGMSYRRAWLLVDTMNQCFREPLVATATGGKGGGGAQITALGEEVLERYRRMQRIASEAVAEEMDTFASLFAESPPTPDREH</sequence>
<evidence type="ECO:0000259" key="1">
    <source>
        <dbReference type="Pfam" id="PF00126"/>
    </source>
</evidence>
<gene>
    <name evidence="2" type="ORF">HBJ55_17510</name>
</gene>
<accession>A0ABX0PWA1</accession>
<dbReference type="InterPro" id="IPR036390">
    <property type="entry name" value="WH_DNA-bd_sf"/>
</dbReference>
<dbReference type="Pfam" id="PF00126">
    <property type="entry name" value="HTH_1"/>
    <property type="match status" value="1"/>
</dbReference>
<dbReference type="InterPro" id="IPR000847">
    <property type="entry name" value="LysR_HTH_N"/>
</dbReference>
<dbReference type="PANTHER" id="PTHR30432">
    <property type="entry name" value="TRANSCRIPTIONAL REGULATOR MODE"/>
    <property type="match status" value="1"/>
</dbReference>
<organism evidence="2 3">
    <name type="scientific">Billgrantia bachuensis</name>
    <dbReference type="NCBI Taxonomy" id="2717286"/>
    <lineage>
        <taxon>Bacteria</taxon>
        <taxon>Pseudomonadati</taxon>
        <taxon>Pseudomonadota</taxon>
        <taxon>Gammaproteobacteria</taxon>
        <taxon>Oceanospirillales</taxon>
        <taxon>Halomonadaceae</taxon>
        <taxon>Billgrantia</taxon>
    </lineage>
</organism>
<dbReference type="InterPro" id="IPR051815">
    <property type="entry name" value="Molybdate_resp_trans_reg"/>
</dbReference>
<evidence type="ECO:0000313" key="3">
    <source>
        <dbReference type="Proteomes" id="UP001318321"/>
    </source>
</evidence>
<proteinExistence type="predicted"/>